<feature type="domain" description="Terpene synthase metal-binding" evidence="5">
    <location>
        <begin position="229"/>
        <end position="400"/>
    </location>
</feature>
<evidence type="ECO:0000256" key="3">
    <source>
        <dbReference type="ARBA" id="ARBA00022842"/>
    </source>
</evidence>
<dbReference type="GO" id="GO:0010333">
    <property type="term" value="F:terpene synthase activity"/>
    <property type="evidence" value="ECO:0007669"/>
    <property type="project" value="InterPro"/>
</dbReference>
<comment type="caution">
    <text evidence="6">The sequence shown here is derived from an EMBL/GenBank/DDBJ whole genome shotgun (WGS) entry which is preliminary data.</text>
</comment>
<accession>A0AAD5ZGX9</accession>
<keyword evidence="2" id="KW-0479">Metal-binding</keyword>
<comment type="cofactor">
    <cofactor evidence="1">
        <name>Mg(2+)</name>
        <dbReference type="ChEBI" id="CHEBI:18420"/>
    </cofactor>
</comment>
<protein>
    <recommendedName>
        <fullName evidence="8">Terpene synthase</fullName>
    </recommendedName>
</protein>
<dbReference type="Pfam" id="PF01397">
    <property type="entry name" value="Terpene_synth"/>
    <property type="match status" value="1"/>
</dbReference>
<dbReference type="AlphaFoldDB" id="A0AAD5ZGX9"/>
<dbReference type="PANTHER" id="PTHR31225">
    <property type="entry name" value="OS04G0344100 PROTEIN-RELATED"/>
    <property type="match status" value="1"/>
</dbReference>
<gene>
    <name evidence="6" type="ORF">LUZ61_001189</name>
</gene>
<evidence type="ECO:0000259" key="4">
    <source>
        <dbReference type="Pfam" id="PF01397"/>
    </source>
</evidence>
<dbReference type="EMBL" id="JAMRDG010000001">
    <property type="protein sequence ID" value="KAJ3697484.1"/>
    <property type="molecule type" value="Genomic_DNA"/>
</dbReference>
<dbReference type="GO" id="GO:0000287">
    <property type="term" value="F:magnesium ion binding"/>
    <property type="evidence" value="ECO:0007669"/>
    <property type="project" value="InterPro"/>
</dbReference>
<dbReference type="InterPro" id="IPR008949">
    <property type="entry name" value="Isoprenoid_synthase_dom_sf"/>
</dbReference>
<name>A0AAD5ZGX9_9POAL</name>
<dbReference type="Gene3D" id="1.50.10.130">
    <property type="entry name" value="Terpene synthase, N-terminal domain"/>
    <property type="match status" value="1"/>
</dbReference>
<dbReference type="InterPro" id="IPR005630">
    <property type="entry name" value="Terpene_synthase_metal-bd"/>
</dbReference>
<dbReference type="Gene3D" id="1.10.600.10">
    <property type="entry name" value="Farnesyl Diphosphate Synthase"/>
    <property type="match status" value="1"/>
</dbReference>
<evidence type="ECO:0000259" key="5">
    <source>
        <dbReference type="Pfam" id="PF03936"/>
    </source>
</evidence>
<keyword evidence="7" id="KW-1185">Reference proteome</keyword>
<proteinExistence type="predicted"/>
<dbReference type="Pfam" id="PF03936">
    <property type="entry name" value="Terpene_synth_C"/>
    <property type="match status" value="1"/>
</dbReference>
<dbReference type="SUPFAM" id="SSF48576">
    <property type="entry name" value="Terpenoid synthases"/>
    <property type="match status" value="1"/>
</dbReference>
<dbReference type="InterPro" id="IPR008930">
    <property type="entry name" value="Terpenoid_cyclase/PrenylTrfase"/>
</dbReference>
<evidence type="ECO:0000313" key="6">
    <source>
        <dbReference type="EMBL" id="KAJ3697484.1"/>
    </source>
</evidence>
<dbReference type="InterPro" id="IPR001906">
    <property type="entry name" value="Terpene_synth_N"/>
</dbReference>
<dbReference type="SUPFAM" id="SSF48239">
    <property type="entry name" value="Terpenoid cyclases/Protein prenyltransferases"/>
    <property type="match status" value="1"/>
</dbReference>
<dbReference type="GO" id="GO:0016114">
    <property type="term" value="P:terpenoid biosynthetic process"/>
    <property type="evidence" value="ECO:0007669"/>
    <property type="project" value="InterPro"/>
</dbReference>
<keyword evidence="3" id="KW-0460">Magnesium</keyword>
<evidence type="ECO:0000313" key="7">
    <source>
        <dbReference type="Proteomes" id="UP001210211"/>
    </source>
</evidence>
<dbReference type="InterPro" id="IPR050148">
    <property type="entry name" value="Terpene_synthase-like"/>
</dbReference>
<reference evidence="6 7" key="1">
    <citation type="journal article" date="2022" name="Cell">
        <title>Repeat-based holocentromeres influence genome architecture and karyotype evolution.</title>
        <authorList>
            <person name="Hofstatter P.G."/>
            <person name="Thangavel G."/>
            <person name="Lux T."/>
            <person name="Neumann P."/>
            <person name="Vondrak T."/>
            <person name="Novak P."/>
            <person name="Zhang M."/>
            <person name="Costa L."/>
            <person name="Castellani M."/>
            <person name="Scott A."/>
            <person name="Toegelov H."/>
            <person name="Fuchs J."/>
            <person name="Mata-Sucre Y."/>
            <person name="Dias Y."/>
            <person name="Vanzela A.L.L."/>
            <person name="Huettel B."/>
            <person name="Almeida C.C.S."/>
            <person name="Simkova H."/>
            <person name="Souza G."/>
            <person name="Pedrosa-Harand A."/>
            <person name="Macas J."/>
            <person name="Mayer K.F.X."/>
            <person name="Houben A."/>
            <person name="Marques A."/>
        </authorList>
    </citation>
    <scope>NUCLEOTIDE SEQUENCE [LARGE SCALE GENOMIC DNA]</scope>
    <source>
        <strain evidence="6">RhyTen1mFocal</strain>
    </source>
</reference>
<sequence>MAQSFKLPFGTQLSQTNSRVFSNRSRIYAHLQSPQTTVQEKEIGNAKKACKLKKEASRMIYKEDMLRDKLELVDALQQLGVAYHFKVEIHDMLTNIHKSKVENLLETTNDDLYLVSLLFRVLRTNEFSVPEDIFKNYFNDKGDCKEKLSSDMKVMLSLVDQYALPVIAIIRRPPAMAWVQPPDNGNPEQNNLTTRVDQYALPVIAIIRRPPAMAWVQPPDNGNPEQNNLTTRWDINATGPLPEYMKMCCLALFDRVEGHACEVLEKKGLNVTPILRRALKDLCKAYLVEERWYRNGYVPTLKEYLDNAWVSIGGIVVLSYAYCMNDDVNATNLKQFLSGYPDIVRYSSMICRLYNDLATSNDELKRGDNNKSIQCYMHHEKVSESVARQKIKDLIWKYWKLLNGEVVGNSAFHKYFRDAALDVPRMAQFLYQHGDGFANPDGETKDQVTLLFLEPVK</sequence>
<evidence type="ECO:0000256" key="1">
    <source>
        <dbReference type="ARBA" id="ARBA00001946"/>
    </source>
</evidence>
<dbReference type="PANTHER" id="PTHR31225:SF252">
    <property type="entry name" value="TERPENE SYNTHASE 12-RELATED"/>
    <property type="match status" value="1"/>
</dbReference>
<organism evidence="6 7">
    <name type="scientific">Rhynchospora tenuis</name>
    <dbReference type="NCBI Taxonomy" id="198213"/>
    <lineage>
        <taxon>Eukaryota</taxon>
        <taxon>Viridiplantae</taxon>
        <taxon>Streptophyta</taxon>
        <taxon>Embryophyta</taxon>
        <taxon>Tracheophyta</taxon>
        <taxon>Spermatophyta</taxon>
        <taxon>Magnoliopsida</taxon>
        <taxon>Liliopsida</taxon>
        <taxon>Poales</taxon>
        <taxon>Cyperaceae</taxon>
        <taxon>Cyperoideae</taxon>
        <taxon>Rhynchosporeae</taxon>
        <taxon>Rhynchospora</taxon>
    </lineage>
</organism>
<dbReference type="InterPro" id="IPR036965">
    <property type="entry name" value="Terpene_synth_N_sf"/>
</dbReference>
<evidence type="ECO:0008006" key="8">
    <source>
        <dbReference type="Google" id="ProtNLM"/>
    </source>
</evidence>
<feature type="domain" description="Terpene synthase N-terminal" evidence="4">
    <location>
        <begin position="40"/>
        <end position="158"/>
    </location>
</feature>
<evidence type="ECO:0000256" key="2">
    <source>
        <dbReference type="ARBA" id="ARBA00022723"/>
    </source>
</evidence>
<dbReference type="Proteomes" id="UP001210211">
    <property type="component" value="Unassembled WGS sequence"/>
</dbReference>